<reference evidence="3 4" key="1">
    <citation type="journal article" date="2010" name="Nature">
        <title>Perigord black truffle genome uncovers evolutionary origins and mechanisms of symbiosis.</title>
        <authorList>
            <person name="Martin F."/>
            <person name="Kohler A."/>
            <person name="Murat C."/>
            <person name="Balestrini R."/>
            <person name="Coutinho P.M."/>
            <person name="Jaillon O."/>
            <person name="Montanini B."/>
            <person name="Morin E."/>
            <person name="Noel B."/>
            <person name="Percudani R."/>
            <person name="Porcel B."/>
            <person name="Rubini A."/>
            <person name="Amicucci A."/>
            <person name="Amselem J."/>
            <person name="Anthouard V."/>
            <person name="Arcioni S."/>
            <person name="Artiguenave F."/>
            <person name="Aury J.M."/>
            <person name="Ballario P."/>
            <person name="Bolchi A."/>
            <person name="Brenna A."/>
            <person name="Brun A."/>
            <person name="Buee M."/>
            <person name="Cantarel B."/>
            <person name="Chevalier G."/>
            <person name="Couloux A."/>
            <person name="Da Silva C."/>
            <person name="Denoeud F."/>
            <person name="Duplessis S."/>
            <person name="Ghignone S."/>
            <person name="Hilselberger B."/>
            <person name="Iotti M."/>
            <person name="Marcais B."/>
            <person name="Mello A."/>
            <person name="Miranda M."/>
            <person name="Pacioni G."/>
            <person name="Quesneville H."/>
            <person name="Riccioni C."/>
            <person name="Ruotolo R."/>
            <person name="Splivallo R."/>
            <person name="Stocchi V."/>
            <person name="Tisserant E."/>
            <person name="Viscomi A.R."/>
            <person name="Zambonelli A."/>
            <person name="Zampieri E."/>
            <person name="Henrissat B."/>
            <person name="Lebrun M.H."/>
            <person name="Paolocci F."/>
            <person name="Bonfante P."/>
            <person name="Ottonello S."/>
            <person name="Wincker P."/>
        </authorList>
    </citation>
    <scope>NUCLEOTIDE SEQUENCE [LARGE SCALE GENOMIC DNA]</scope>
    <source>
        <strain evidence="3 4">Mel28</strain>
    </source>
</reference>
<accession>D5GQ21</accession>
<dbReference type="GeneID" id="9185194"/>
<keyword evidence="4" id="KW-1185">Reference proteome</keyword>
<evidence type="ECO:0000256" key="2">
    <source>
        <dbReference type="SAM" id="Phobius"/>
    </source>
</evidence>
<dbReference type="RefSeq" id="XP_002842423.1">
    <property type="nucleotide sequence ID" value="XM_002842377.1"/>
</dbReference>
<dbReference type="HOGENOM" id="CLU_883370_0_0_1"/>
<dbReference type="InParanoid" id="D5GQ21"/>
<keyword evidence="2" id="KW-0812">Transmembrane</keyword>
<dbReference type="Proteomes" id="UP000006911">
    <property type="component" value="Unassembled WGS sequence"/>
</dbReference>
<proteinExistence type="predicted"/>
<sequence>MYYGCAAAAFEKPTYPGNASMVLRKYSMGVQYSRVPGGKTAGMTDGRARGGGHKTIKYFPHTATQEGEKTSSPFLPFPHPTNQLIATPTVMATLCAILTLLILTVLTPSTTASNILSNEVLKLPDYPYLTSCQQKCAAGEANNQASPTSIFSLTICETKACFCPAQNEPQIGRQAQNCLEGVSGGVCATAKEYNGLMAFVAKYCGFEYVPTTTGLSFAPSGSGATSTQGATATASCWDTNGYPVETEGCSSSMTTATRTSDPYPTSTSSGSPQETRTLLDGKNAFTIGIITGFSILGIVGCALLLRGHIRRRRAS</sequence>
<evidence type="ECO:0000256" key="1">
    <source>
        <dbReference type="SAM" id="MobiDB-lite"/>
    </source>
</evidence>
<feature type="transmembrane region" description="Helical" evidence="2">
    <location>
        <begin position="284"/>
        <end position="305"/>
    </location>
</feature>
<evidence type="ECO:0000313" key="3">
    <source>
        <dbReference type="EMBL" id="CAZ86614.1"/>
    </source>
</evidence>
<dbReference type="AlphaFoldDB" id="D5GQ21"/>
<dbReference type="EMBL" id="FN430381">
    <property type="protein sequence ID" value="CAZ86614.1"/>
    <property type="molecule type" value="Genomic_DNA"/>
</dbReference>
<name>D5GQ21_TUBMM</name>
<organism evidence="3 4">
    <name type="scientific">Tuber melanosporum (strain Mel28)</name>
    <name type="common">Perigord black truffle</name>
    <dbReference type="NCBI Taxonomy" id="656061"/>
    <lineage>
        <taxon>Eukaryota</taxon>
        <taxon>Fungi</taxon>
        <taxon>Dikarya</taxon>
        <taxon>Ascomycota</taxon>
        <taxon>Pezizomycotina</taxon>
        <taxon>Pezizomycetes</taxon>
        <taxon>Pezizales</taxon>
        <taxon>Tuberaceae</taxon>
        <taxon>Tuber</taxon>
    </lineage>
</organism>
<protein>
    <submittedName>
        <fullName evidence="3">(Perigord truffle) hypothetical protein</fullName>
    </submittedName>
</protein>
<evidence type="ECO:0000313" key="4">
    <source>
        <dbReference type="Proteomes" id="UP000006911"/>
    </source>
</evidence>
<feature type="region of interest" description="Disordered" evidence="1">
    <location>
        <begin position="248"/>
        <end position="275"/>
    </location>
</feature>
<keyword evidence="2" id="KW-1133">Transmembrane helix</keyword>
<gene>
    <name evidence="3" type="ORF">GSTUM_00012158001</name>
</gene>
<dbReference type="KEGG" id="tml:GSTUM_00012158001"/>
<keyword evidence="2" id="KW-0472">Membrane</keyword>